<gene>
    <name evidence="2" type="ORF">Scep_001601</name>
</gene>
<dbReference type="EMBL" id="JBBNAG010000001">
    <property type="protein sequence ID" value="KAK9166410.1"/>
    <property type="molecule type" value="Genomic_DNA"/>
</dbReference>
<accession>A0AAP0LB39</accession>
<evidence type="ECO:0000256" key="1">
    <source>
        <dbReference type="SAM" id="Coils"/>
    </source>
</evidence>
<organism evidence="2 3">
    <name type="scientific">Stephania cephalantha</name>
    <dbReference type="NCBI Taxonomy" id="152367"/>
    <lineage>
        <taxon>Eukaryota</taxon>
        <taxon>Viridiplantae</taxon>
        <taxon>Streptophyta</taxon>
        <taxon>Embryophyta</taxon>
        <taxon>Tracheophyta</taxon>
        <taxon>Spermatophyta</taxon>
        <taxon>Magnoliopsida</taxon>
        <taxon>Ranunculales</taxon>
        <taxon>Menispermaceae</taxon>
        <taxon>Menispermoideae</taxon>
        <taxon>Cissampelideae</taxon>
        <taxon>Stephania</taxon>
    </lineage>
</organism>
<evidence type="ECO:0000313" key="3">
    <source>
        <dbReference type="Proteomes" id="UP001419268"/>
    </source>
</evidence>
<feature type="coiled-coil region" evidence="1">
    <location>
        <begin position="156"/>
        <end position="183"/>
    </location>
</feature>
<comment type="caution">
    <text evidence="2">The sequence shown here is derived from an EMBL/GenBank/DDBJ whole genome shotgun (WGS) entry which is preliminary data.</text>
</comment>
<dbReference type="PANTHER" id="PTHR33499:SF11">
    <property type="entry name" value="NO APICAL MERISTEM-ASSOCIATED C-TERMINAL DOMAIN-CONTAINING PROTEIN"/>
    <property type="match status" value="1"/>
</dbReference>
<protein>
    <recommendedName>
        <fullName evidence="4">Transposase, Ptta/En/Spm, plant</fullName>
    </recommendedName>
</protein>
<name>A0AAP0LB39_9MAGN</name>
<evidence type="ECO:0000313" key="2">
    <source>
        <dbReference type="EMBL" id="KAK9166410.1"/>
    </source>
</evidence>
<reference evidence="2 3" key="1">
    <citation type="submission" date="2024-01" db="EMBL/GenBank/DDBJ databases">
        <title>Genome assemblies of Stephania.</title>
        <authorList>
            <person name="Yang L."/>
        </authorList>
    </citation>
    <scope>NUCLEOTIDE SEQUENCE [LARGE SCALE GENOMIC DNA]</scope>
    <source>
        <strain evidence="2">JXDWG</strain>
        <tissue evidence="2">Leaf</tissue>
    </source>
</reference>
<keyword evidence="1" id="KW-0175">Coiled coil</keyword>
<dbReference type="Proteomes" id="UP001419268">
    <property type="component" value="Unassembled WGS sequence"/>
</dbReference>
<keyword evidence="3" id="KW-1185">Reference proteome</keyword>
<sequence length="226" mass="26005">MAYEKVVSLSGPVTLPINPEIGRPVDESPRLFATECGIIVKNFAPLKLSGWSTIPLHKKVELYDKLKNKFDVDLSLEHIHRFVNGTIANRYRSHWFELRSHIMSFCTVQEAKEARKPKYVETDEEDWNWLCEHFNTDGQKRDPDIGVEPGRKKYGHVKAKEQIAALMEKDEQHEADKREMNARHEIDKKAMNDRLVELESCMARFVGCPPGMTDSDATQPPDSIQK</sequence>
<proteinExistence type="predicted"/>
<dbReference type="AlphaFoldDB" id="A0AAP0LB39"/>
<evidence type="ECO:0008006" key="4">
    <source>
        <dbReference type="Google" id="ProtNLM"/>
    </source>
</evidence>
<dbReference type="PANTHER" id="PTHR33499">
    <property type="entry name" value="OS12G0282400 PROTEIN-RELATED"/>
    <property type="match status" value="1"/>
</dbReference>